<protein>
    <submittedName>
        <fullName evidence="4">Uncharacterized protein</fullName>
    </submittedName>
</protein>
<dbReference type="Proteomes" id="UP000502823">
    <property type="component" value="Unassembled WGS sequence"/>
</dbReference>
<evidence type="ECO:0000256" key="3">
    <source>
        <dbReference type="PROSITE-ProRule" id="PRU00023"/>
    </source>
</evidence>
<evidence type="ECO:0000256" key="2">
    <source>
        <dbReference type="ARBA" id="ARBA00023043"/>
    </source>
</evidence>
<dbReference type="InterPro" id="IPR036770">
    <property type="entry name" value="Ankyrin_rpt-contain_sf"/>
</dbReference>
<dbReference type="AlphaFoldDB" id="A0A6L2Q313"/>
<evidence type="ECO:0000313" key="4">
    <source>
        <dbReference type="EMBL" id="GFG37962.1"/>
    </source>
</evidence>
<dbReference type="InterPro" id="IPR002110">
    <property type="entry name" value="Ankyrin_rpt"/>
</dbReference>
<keyword evidence="5" id="KW-1185">Reference proteome</keyword>
<dbReference type="SUPFAM" id="SSF48403">
    <property type="entry name" value="Ankyrin repeat"/>
    <property type="match status" value="1"/>
</dbReference>
<dbReference type="Pfam" id="PF12796">
    <property type="entry name" value="Ank_2"/>
    <property type="match status" value="1"/>
</dbReference>
<comment type="caution">
    <text evidence="4">The sequence shown here is derived from an EMBL/GenBank/DDBJ whole genome shotgun (WGS) entry which is preliminary data.</text>
</comment>
<dbReference type="PROSITE" id="PS50088">
    <property type="entry name" value="ANK_REPEAT"/>
    <property type="match status" value="2"/>
</dbReference>
<gene>
    <name evidence="4" type="ORF">Cfor_11166</name>
</gene>
<feature type="non-terminal residue" evidence="4">
    <location>
        <position position="256"/>
    </location>
</feature>
<name>A0A6L2Q313_COPFO</name>
<dbReference type="PANTHER" id="PTHR24126">
    <property type="entry name" value="ANKYRIN REPEAT, PH AND SEC7 DOMAIN CONTAINING PROTEIN SECG-RELATED"/>
    <property type="match status" value="1"/>
</dbReference>
<evidence type="ECO:0000313" key="5">
    <source>
        <dbReference type="Proteomes" id="UP000502823"/>
    </source>
</evidence>
<dbReference type="OrthoDB" id="7739966at2759"/>
<dbReference type="PROSITE" id="PS50297">
    <property type="entry name" value="ANK_REP_REGION"/>
    <property type="match status" value="1"/>
</dbReference>
<keyword evidence="1" id="KW-0677">Repeat</keyword>
<evidence type="ECO:0000256" key="1">
    <source>
        <dbReference type="ARBA" id="ARBA00022737"/>
    </source>
</evidence>
<feature type="repeat" description="ANK" evidence="3">
    <location>
        <begin position="169"/>
        <end position="201"/>
    </location>
</feature>
<organism evidence="4 5">
    <name type="scientific">Coptotermes formosanus</name>
    <name type="common">Formosan subterranean termite</name>
    <dbReference type="NCBI Taxonomy" id="36987"/>
    <lineage>
        <taxon>Eukaryota</taxon>
        <taxon>Metazoa</taxon>
        <taxon>Ecdysozoa</taxon>
        <taxon>Arthropoda</taxon>
        <taxon>Hexapoda</taxon>
        <taxon>Insecta</taxon>
        <taxon>Pterygota</taxon>
        <taxon>Neoptera</taxon>
        <taxon>Polyneoptera</taxon>
        <taxon>Dictyoptera</taxon>
        <taxon>Blattodea</taxon>
        <taxon>Blattoidea</taxon>
        <taxon>Termitoidae</taxon>
        <taxon>Rhinotermitidae</taxon>
        <taxon>Coptotermes</taxon>
    </lineage>
</organism>
<dbReference type="EMBL" id="BLKM01012963">
    <property type="protein sequence ID" value="GFG37962.1"/>
    <property type="molecule type" value="Genomic_DNA"/>
</dbReference>
<sequence>MIAFALEPIFEENLKSGADFRFPKKMDLLHFYDILVERILHIKENEKKRVDVTNASIQDDTERMETCLENLKKCSLLAILPPKLNPLHDTTIESTLQAYITRFQAGKDKVGIVMNVVEGKPQFVHRTFAEYFAARWFSENFESNRSVLERVLFDPSYGTVRNVFDRILAKECPLHSAVLDRDTQAVETLLQEGSDVNAQDKGGRTAMHLIAAERHGGHICEEITDSLLRRGARVDDKDNLLQWTALQYAGKTENNF</sequence>
<accession>A0A6L2Q313</accession>
<dbReference type="InParanoid" id="A0A6L2Q313"/>
<dbReference type="PANTHER" id="PTHR24126:SF14">
    <property type="entry name" value="ANK_REP_REGION DOMAIN-CONTAINING PROTEIN"/>
    <property type="match status" value="1"/>
</dbReference>
<proteinExistence type="predicted"/>
<dbReference type="Gene3D" id="1.25.40.20">
    <property type="entry name" value="Ankyrin repeat-containing domain"/>
    <property type="match status" value="1"/>
</dbReference>
<keyword evidence="2 3" id="KW-0040">ANK repeat</keyword>
<feature type="repeat" description="ANK" evidence="3">
    <location>
        <begin position="202"/>
        <end position="239"/>
    </location>
</feature>
<reference evidence="5" key="1">
    <citation type="submission" date="2020-01" db="EMBL/GenBank/DDBJ databases">
        <title>Draft genome sequence of the Termite Coptotermes fromosanus.</title>
        <authorList>
            <person name="Itakura S."/>
            <person name="Yosikawa Y."/>
            <person name="Umezawa K."/>
        </authorList>
    </citation>
    <scope>NUCLEOTIDE SEQUENCE [LARGE SCALE GENOMIC DNA]</scope>
</reference>